<organism evidence="1 2">
    <name type="scientific">Plectus sambesii</name>
    <dbReference type="NCBI Taxonomy" id="2011161"/>
    <lineage>
        <taxon>Eukaryota</taxon>
        <taxon>Metazoa</taxon>
        <taxon>Ecdysozoa</taxon>
        <taxon>Nematoda</taxon>
        <taxon>Chromadorea</taxon>
        <taxon>Plectida</taxon>
        <taxon>Plectina</taxon>
        <taxon>Plectoidea</taxon>
        <taxon>Plectidae</taxon>
        <taxon>Plectus</taxon>
    </lineage>
</organism>
<evidence type="ECO:0000313" key="1">
    <source>
        <dbReference type="Proteomes" id="UP000887566"/>
    </source>
</evidence>
<evidence type="ECO:0000313" key="2">
    <source>
        <dbReference type="WBParaSite" id="PSAMB.scaffold4485size14452.g24441.t1"/>
    </source>
</evidence>
<accession>A0A914WL35</accession>
<protein>
    <submittedName>
        <fullName evidence="2">Uncharacterized protein</fullName>
    </submittedName>
</protein>
<keyword evidence="1" id="KW-1185">Reference proteome</keyword>
<proteinExistence type="predicted"/>
<dbReference type="Proteomes" id="UP000887566">
    <property type="component" value="Unplaced"/>
</dbReference>
<dbReference type="AlphaFoldDB" id="A0A914WL35"/>
<sequence>MVGDRALMPKLAPIFCRLIRCRTLLRKARKLADHSKKIGARPPKVGILPKALFSHCSVVFCCLSGNDLNSLLNDEDDKTILQQILEHFDGVGDEATQEGSSKKGLVLISPMESKTLEQTIQDLSQYSNHVDVVGVGILGSKKGATVYVSGPRSLYDRCEGALQLIGSSILYAGDQSSPGQALMWSMLMNQLSMGIMKEVMATRALAQQFLIDDASLARMLVDHQKDNCWQSFVAAGLGAKTSSIKDVLGLTEYGRWNAKAAVLSSANAPQGPSKGMYVHSHLAQMMEHSTAEDETVVDTLAKAIGLGSD</sequence>
<reference evidence="2" key="1">
    <citation type="submission" date="2022-11" db="UniProtKB">
        <authorList>
            <consortium name="WormBaseParasite"/>
        </authorList>
    </citation>
    <scope>IDENTIFICATION</scope>
</reference>
<dbReference type="Gene3D" id="3.40.50.720">
    <property type="entry name" value="NAD(P)-binding Rossmann-like Domain"/>
    <property type="match status" value="1"/>
</dbReference>
<dbReference type="WBParaSite" id="PSAMB.scaffold4485size14452.g24441.t1">
    <property type="protein sequence ID" value="PSAMB.scaffold4485size14452.g24441.t1"/>
    <property type="gene ID" value="PSAMB.scaffold4485size14452.g24441"/>
</dbReference>
<name>A0A914WL35_9BILA</name>